<dbReference type="PANTHER" id="PTHR43133:SF63">
    <property type="entry name" value="RNA POLYMERASE SIGMA FACTOR FECI-RELATED"/>
    <property type="match status" value="1"/>
</dbReference>
<dbReference type="EMBL" id="PQGI01000015">
    <property type="protein sequence ID" value="POP14666.1"/>
    <property type="molecule type" value="Genomic_DNA"/>
</dbReference>
<dbReference type="Proteomes" id="UP000320710">
    <property type="component" value="Unassembled WGS sequence"/>
</dbReference>
<keyword evidence="3" id="KW-0731">Sigma factor</keyword>
<dbReference type="EMBL" id="LT575490">
    <property type="protein sequence ID" value="SAY41668.1"/>
    <property type="molecule type" value="Genomic_DNA"/>
</dbReference>
<dbReference type="InterPro" id="IPR039425">
    <property type="entry name" value="RNA_pol_sigma-70-like"/>
</dbReference>
<evidence type="ECO:0000256" key="4">
    <source>
        <dbReference type="ARBA" id="ARBA00023163"/>
    </source>
</evidence>
<dbReference type="InterPro" id="IPR036388">
    <property type="entry name" value="WH-like_DNA-bd_sf"/>
</dbReference>
<evidence type="ECO:0000313" key="12">
    <source>
        <dbReference type="Proteomes" id="UP000320710"/>
    </source>
</evidence>
<reference evidence="9" key="1">
    <citation type="submission" date="2016-05" db="EMBL/GenBank/DDBJ databases">
        <authorList>
            <person name="Cock P.J.A."/>
            <person name="Cock P.J.A."/>
        </authorList>
    </citation>
    <scope>NUCLEOTIDE SEQUENCE</scope>
    <source>
        <strain evidence="9">PWN146_assembly</strain>
    </source>
</reference>
<dbReference type="PATRIC" id="fig|615.141.peg.1082"/>
<feature type="domain" description="RNA polymerase sigma-70 region 2" evidence="5">
    <location>
        <begin position="9"/>
        <end position="76"/>
    </location>
</feature>
<feature type="domain" description="RNA polymerase sigma factor 70 region 4 type 2" evidence="6">
    <location>
        <begin position="107"/>
        <end position="159"/>
    </location>
</feature>
<dbReference type="InterPro" id="IPR013325">
    <property type="entry name" value="RNA_pol_sigma_r2"/>
</dbReference>
<reference evidence="7 11" key="5">
    <citation type="submission" date="2024-07" db="EMBL/GenBank/DDBJ databases">
        <title>Making a pathogen? Evaluating the impact of protist predation on the evolution of virulence in Serratia marcescens.</title>
        <authorList>
            <person name="Hopkins H."/>
            <person name="Lopezguerra C."/>
            <person name="Lau M.-J."/>
        </authorList>
    </citation>
    <scope>NUCLEOTIDE SEQUENCE [LARGE SCALE GENOMIC DNA]</scope>
    <source>
        <strain evidence="7 11">KZ19</strain>
    </source>
</reference>
<dbReference type="InterPro" id="IPR007627">
    <property type="entry name" value="RNA_pol_sigma70_r2"/>
</dbReference>
<dbReference type="Pfam" id="PF08281">
    <property type="entry name" value="Sigma70_r4_2"/>
    <property type="match status" value="1"/>
</dbReference>
<gene>
    <name evidence="9" type="primary">fecI_1</name>
    <name evidence="7" type="ORF">C3R40_018170</name>
    <name evidence="8" type="ORF">C3R40_23690</name>
    <name evidence="10" type="ORF">FHU12_3427</name>
    <name evidence="9" type="ORF">PWN146_00331</name>
</gene>
<keyword evidence="2" id="KW-0805">Transcription regulation</keyword>
<sequence length="166" mass="18840">MSNSELQALFLRHMRPLQAYLNAKLRDPQLAADLAQESFTRLTEQYPQGNILDIEAYLYKTAKNLMLDHLRQQQRRQTEAVEDDILAQYPSGEPALEQRAIDGQLLQLLQQALAGMPPRTQQIFRLNRLDGLTQAQVATQLGVSLSTVEKHLASALERLMARMGEQ</sequence>
<evidence type="ECO:0000259" key="6">
    <source>
        <dbReference type="Pfam" id="PF08281"/>
    </source>
</evidence>
<dbReference type="EMBL" id="VFMJ01000001">
    <property type="protein sequence ID" value="TQI85850.1"/>
    <property type="molecule type" value="Genomic_DNA"/>
</dbReference>
<dbReference type="SUPFAM" id="SSF88659">
    <property type="entry name" value="Sigma3 and sigma4 domains of RNA polymerase sigma factors"/>
    <property type="match status" value="1"/>
</dbReference>
<dbReference type="InterPro" id="IPR014284">
    <property type="entry name" value="RNA_pol_sigma-70_dom"/>
</dbReference>
<keyword evidence="4" id="KW-0804">Transcription</keyword>
<evidence type="ECO:0000256" key="3">
    <source>
        <dbReference type="ARBA" id="ARBA00023082"/>
    </source>
</evidence>
<dbReference type="NCBIfam" id="TIGR02937">
    <property type="entry name" value="sigma70-ECF"/>
    <property type="match status" value="1"/>
</dbReference>
<dbReference type="GeneID" id="64309717"/>
<dbReference type="InterPro" id="IPR013324">
    <property type="entry name" value="RNA_pol_sigma_r3/r4-like"/>
</dbReference>
<evidence type="ECO:0000313" key="9">
    <source>
        <dbReference type="EMBL" id="SAY41668.1"/>
    </source>
</evidence>
<protein>
    <submittedName>
        <fullName evidence="7 9">RNA polymerase sigma factor</fullName>
    </submittedName>
    <submittedName>
        <fullName evidence="10">RNA polymerase sigma-70 factor (ECF subfamily)</fullName>
    </submittedName>
</protein>
<dbReference type="EMBL" id="PQGI02000002">
    <property type="protein sequence ID" value="MEX3188541.1"/>
    <property type="molecule type" value="Genomic_DNA"/>
</dbReference>
<dbReference type="SUPFAM" id="SSF88946">
    <property type="entry name" value="Sigma2 domain of RNA polymerase sigma factors"/>
    <property type="match status" value="1"/>
</dbReference>
<comment type="similarity">
    <text evidence="1">Belongs to the sigma-70 factor family. ECF subfamily.</text>
</comment>
<evidence type="ECO:0000313" key="8">
    <source>
        <dbReference type="EMBL" id="POP14666.1"/>
    </source>
</evidence>
<evidence type="ECO:0000256" key="1">
    <source>
        <dbReference type="ARBA" id="ARBA00010641"/>
    </source>
</evidence>
<organism evidence="9">
    <name type="scientific">Serratia marcescens</name>
    <dbReference type="NCBI Taxonomy" id="615"/>
    <lineage>
        <taxon>Bacteria</taxon>
        <taxon>Pseudomonadati</taxon>
        <taxon>Pseudomonadota</taxon>
        <taxon>Gammaproteobacteria</taxon>
        <taxon>Enterobacterales</taxon>
        <taxon>Yersiniaceae</taxon>
        <taxon>Serratia</taxon>
    </lineage>
</organism>
<evidence type="ECO:0000313" key="7">
    <source>
        <dbReference type="EMBL" id="MEX3188541.1"/>
    </source>
</evidence>
<reference evidence="10 12" key="3">
    <citation type="submission" date="2019-06" db="EMBL/GenBank/DDBJ databases">
        <authorList>
            <person name="Deangelis K."/>
            <person name="Huntemann M."/>
            <person name="Clum A."/>
            <person name="Pillay M."/>
            <person name="Palaniappan K."/>
            <person name="Varghese N."/>
            <person name="Mikhailova N."/>
            <person name="Stamatis D."/>
            <person name="Reddy T."/>
            <person name="Daum C."/>
            <person name="Shapiro N."/>
            <person name="Ivanova N."/>
            <person name="Kyrpides N."/>
            <person name="Woyke T."/>
        </authorList>
    </citation>
    <scope>NUCLEOTIDE SEQUENCE [LARGE SCALE GENOMIC DNA]</scope>
    <source>
        <strain evidence="10 12">106R</strain>
    </source>
</reference>
<reference evidence="8" key="2">
    <citation type="submission" date="2018-01" db="EMBL/GenBank/DDBJ databases">
        <title>The opportunistic pathogen Serratia marcescens is an overlooked threat to honeybees.</title>
        <authorList>
            <person name="Raymann K."/>
            <person name="Shaffer Z."/>
            <person name="Coon K."/>
            <person name="Salisbury S."/>
            <person name="Moran N.A."/>
        </authorList>
    </citation>
    <scope>NUCLEOTIDE SEQUENCE [LARGE SCALE GENOMIC DNA]</scope>
    <source>
        <strain evidence="8">KZ19</strain>
    </source>
</reference>
<evidence type="ECO:0000313" key="10">
    <source>
        <dbReference type="EMBL" id="TQI85850.1"/>
    </source>
</evidence>
<evidence type="ECO:0000256" key="2">
    <source>
        <dbReference type="ARBA" id="ARBA00023015"/>
    </source>
</evidence>
<dbReference type="GO" id="GO:0016987">
    <property type="term" value="F:sigma factor activity"/>
    <property type="evidence" value="ECO:0007669"/>
    <property type="project" value="UniProtKB-KW"/>
</dbReference>
<dbReference type="AlphaFoldDB" id="A0A1C3H9G8"/>
<dbReference type="Gene3D" id="1.10.10.10">
    <property type="entry name" value="Winged helix-like DNA-binding domain superfamily/Winged helix DNA-binding domain"/>
    <property type="match status" value="1"/>
</dbReference>
<evidence type="ECO:0000259" key="5">
    <source>
        <dbReference type="Pfam" id="PF04542"/>
    </source>
</evidence>
<dbReference type="PANTHER" id="PTHR43133">
    <property type="entry name" value="RNA POLYMERASE ECF-TYPE SIGMA FACTO"/>
    <property type="match status" value="1"/>
</dbReference>
<dbReference type="Pfam" id="PF04542">
    <property type="entry name" value="Sigma70_r2"/>
    <property type="match status" value="1"/>
</dbReference>
<evidence type="ECO:0000313" key="11">
    <source>
        <dbReference type="Proteomes" id="UP000237365"/>
    </source>
</evidence>
<dbReference type="GO" id="GO:0006352">
    <property type="term" value="P:DNA-templated transcription initiation"/>
    <property type="evidence" value="ECO:0007669"/>
    <property type="project" value="InterPro"/>
</dbReference>
<dbReference type="GO" id="GO:0003677">
    <property type="term" value="F:DNA binding"/>
    <property type="evidence" value="ECO:0007669"/>
    <property type="project" value="InterPro"/>
</dbReference>
<dbReference type="RefSeq" id="WP_033642035.1">
    <property type="nucleotide sequence ID" value="NZ_CAMKJB010000001.1"/>
</dbReference>
<dbReference type="InterPro" id="IPR013249">
    <property type="entry name" value="RNA_pol_sigma70_r4_t2"/>
</dbReference>
<dbReference type="Proteomes" id="UP000237365">
    <property type="component" value="Unassembled WGS sequence"/>
</dbReference>
<proteinExistence type="inferred from homology"/>
<reference evidence="7 11" key="6">
    <citation type="submission" date="2024-07" db="EMBL/GenBank/DDBJ databases">
        <authorList>
            <person name="Raymann K."/>
        </authorList>
    </citation>
    <scope>NUCLEOTIDE SEQUENCE [LARGE SCALE GENOMIC DNA]</scope>
    <source>
        <strain evidence="7 11">KZ19</strain>
    </source>
</reference>
<accession>A0A1C3H9G8</accession>
<name>A0A1C3H9G8_SERMA</name>
<reference evidence="10 12" key="4">
    <citation type="submission" date="2019-07" db="EMBL/GenBank/DDBJ databases">
        <title>Investigation of anaerobic lignin degradation for improved lignocellulosic biofuels.</title>
        <authorList>
            <person name="Deangelis K.PhD."/>
        </authorList>
    </citation>
    <scope>NUCLEOTIDE SEQUENCE [LARGE SCALE GENOMIC DNA]</scope>
    <source>
        <strain evidence="10 12">106R</strain>
    </source>
</reference>
<dbReference type="Gene3D" id="1.10.1740.10">
    <property type="match status" value="1"/>
</dbReference>